<dbReference type="InterPro" id="IPR014776">
    <property type="entry name" value="4pyrrole_Mease_sub2"/>
</dbReference>
<evidence type="ECO:0000256" key="5">
    <source>
        <dbReference type="ARBA" id="ARBA00022691"/>
    </source>
</evidence>
<dbReference type="SUPFAM" id="SSF53790">
    <property type="entry name" value="Tetrapyrrole methylase"/>
    <property type="match status" value="1"/>
</dbReference>
<keyword evidence="5 6" id="KW-0949">S-adenosyl-L-methionine</keyword>
<dbReference type="EMBL" id="JAOEGN010000002">
    <property type="protein sequence ID" value="MCU0104300.1"/>
    <property type="molecule type" value="Genomic_DNA"/>
</dbReference>
<comment type="caution">
    <text evidence="8">The sequence shown here is derived from an EMBL/GenBank/DDBJ whole genome shotgun (WGS) entry which is preliminary data.</text>
</comment>
<dbReference type="PANTHER" id="PTHR46111">
    <property type="entry name" value="RIBOSOMAL RNA SMALL SUBUNIT METHYLTRANSFERASE I"/>
    <property type="match status" value="1"/>
</dbReference>
<dbReference type="CDD" id="cd11648">
    <property type="entry name" value="RsmI"/>
    <property type="match status" value="1"/>
</dbReference>
<gene>
    <name evidence="6 8" type="primary">rsmI</name>
    <name evidence="8" type="ORF">N7603_01365</name>
</gene>
<keyword evidence="9" id="KW-1185">Reference proteome</keyword>
<keyword evidence="1 6" id="KW-0963">Cytoplasm</keyword>
<evidence type="ECO:0000256" key="2">
    <source>
        <dbReference type="ARBA" id="ARBA00022552"/>
    </source>
</evidence>
<keyword evidence="4 6" id="KW-0808">Transferase</keyword>
<dbReference type="GO" id="GO:0008168">
    <property type="term" value="F:methyltransferase activity"/>
    <property type="evidence" value="ECO:0007669"/>
    <property type="project" value="UniProtKB-KW"/>
</dbReference>
<dbReference type="Gene3D" id="3.40.1010.10">
    <property type="entry name" value="Cobalt-precorrin-4 Transmethylase, Domain 1"/>
    <property type="match status" value="1"/>
</dbReference>
<feature type="domain" description="Tetrapyrrole methylase" evidence="7">
    <location>
        <begin position="12"/>
        <end position="210"/>
    </location>
</feature>
<comment type="similarity">
    <text evidence="6">Belongs to the methyltransferase superfamily. RsmI family.</text>
</comment>
<comment type="subcellular location">
    <subcellularLocation>
        <location evidence="6">Cytoplasm</location>
    </subcellularLocation>
</comment>
<dbReference type="Proteomes" id="UP001209076">
    <property type="component" value="Unassembled WGS sequence"/>
</dbReference>
<dbReference type="RefSeq" id="WP_262095524.1">
    <property type="nucleotide sequence ID" value="NZ_JAOEGN010000002.1"/>
</dbReference>
<dbReference type="HAMAP" id="MF_01877">
    <property type="entry name" value="16SrRNA_methyltr_I"/>
    <property type="match status" value="1"/>
</dbReference>
<dbReference type="Gene3D" id="3.30.950.10">
    <property type="entry name" value="Methyltransferase, Cobalt-precorrin-4 Transmethylase, Domain 2"/>
    <property type="match status" value="1"/>
</dbReference>
<dbReference type="NCBIfam" id="TIGR00096">
    <property type="entry name" value="16S rRNA (cytidine(1402)-2'-O)-methyltransferase"/>
    <property type="match status" value="1"/>
</dbReference>
<comment type="function">
    <text evidence="6">Catalyzes the 2'-O-methylation of the ribose of cytidine 1402 (C1402) in 16S rRNA.</text>
</comment>
<evidence type="ECO:0000259" key="7">
    <source>
        <dbReference type="Pfam" id="PF00590"/>
    </source>
</evidence>
<dbReference type="InterPro" id="IPR035996">
    <property type="entry name" value="4pyrrol_Methylase_sf"/>
</dbReference>
<proteinExistence type="inferred from homology"/>
<accession>A0ABT2PTY2</accession>
<dbReference type="PIRSF" id="PIRSF005917">
    <property type="entry name" value="MTase_YraL"/>
    <property type="match status" value="1"/>
</dbReference>
<name>A0ABT2PTY2_9MOLU</name>
<evidence type="ECO:0000313" key="9">
    <source>
        <dbReference type="Proteomes" id="UP001209076"/>
    </source>
</evidence>
<sequence>MIRQSFTETKPTLYLISTPIGNLKDITLRALETLKTVQVIFAEDTRNTLKLLSHYEISKPIKSYHEHNKQSATLEVLKHLEQGDSVGLVTDAGTPAISDPGFDLVLVVKDHYPVVPIPGASAVLTALVASGLTPQPFTFFGFLDRTLSKRKDALNKLSGLPHTIVFYERGDRVKDTLKDMLDVLGNRDVVLAKELTKQFETFYEGKIESLITTDIHEKGEFVMLVSGKSETTSSSGDIVTDVKEYIQLGYSEKEAIKKVASELGVHKNVVYQKVIEFGGIKK</sequence>
<evidence type="ECO:0000256" key="6">
    <source>
        <dbReference type="HAMAP-Rule" id="MF_01877"/>
    </source>
</evidence>
<dbReference type="PANTHER" id="PTHR46111:SF1">
    <property type="entry name" value="RIBOSOMAL RNA SMALL SUBUNIT METHYLTRANSFERASE I"/>
    <property type="match status" value="1"/>
</dbReference>
<dbReference type="EC" id="2.1.1.198" evidence="6"/>
<evidence type="ECO:0000313" key="8">
    <source>
        <dbReference type="EMBL" id="MCU0104300.1"/>
    </source>
</evidence>
<dbReference type="InterPro" id="IPR000878">
    <property type="entry name" value="4pyrrol_Mease"/>
</dbReference>
<dbReference type="InterPro" id="IPR008189">
    <property type="entry name" value="rRNA_ssu_MeTfrase_I"/>
</dbReference>
<evidence type="ECO:0000256" key="3">
    <source>
        <dbReference type="ARBA" id="ARBA00022603"/>
    </source>
</evidence>
<dbReference type="InterPro" id="IPR014777">
    <property type="entry name" value="4pyrrole_Mease_sub1"/>
</dbReference>
<comment type="catalytic activity">
    <reaction evidence="6">
        <text>cytidine(1402) in 16S rRNA + S-adenosyl-L-methionine = 2'-O-methylcytidine(1402) in 16S rRNA + S-adenosyl-L-homocysteine + H(+)</text>
        <dbReference type="Rhea" id="RHEA:42924"/>
        <dbReference type="Rhea" id="RHEA-COMP:10285"/>
        <dbReference type="Rhea" id="RHEA-COMP:10286"/>
        <dbReference type="ChEBI" id="CHEBI:15378"/>
        <dbReference type="ChEBI" id="CHEBI:57856"/>
        <dbReference type="ChEBI" id="CHEBI:59789"/>
        <dbReference type="ChEBI" id="CHEBI:74495"/>
        <dbReference type="ChEBI" id="CHEBI:82748"/>
        <dbReference type="EC" id="2.1.1.198"/>
    </reaction>
</comment>
<protein>
    <recommendedName>
        <fullName evidence="6">Ribosomal RNA small subunit methyltransferase I</fullName>
        <ecNumber evidence="6">2.1.1.198</ecNumber>
    </recommendedName>
    <alternativeName>
        <fullName evidence="6">16S rRNA 2'-O-ribose C1402 methyltransferase</fullName>
    </alternativeName>
    <alternativeName>
        <fullName evidence="6">rRNA (cytidine-2'-O-)-methyltransferase RsmI</fullName>
    </alternativeName>
</protein>
<keyword evidence="3 6" id="KW-0489">Methyltransferase</keyword>
<dbReference type="GO" id="GO:0032259">
    <property type="term" value="P:methylation"/>
    <property type="evidence" value="ECO:0007669"/>
    <property type="project" value="UniProtKB-KW"/>
</dbReference>
<organism evidence="8 9">
    <name type="scientific">Paracholeplasma vituli</name>
    <dbReference type="NCBI Taxonomy" id="69473"/>
    <lineage>
        <taxon>Bacteria</taxon>
        <taxon>Bacillati</taxon>
        <taxon>Mycoplasmatota</taxon>
        <taxon>Mollicutes</taxon>
        <taxon>Acholeplasmatales</taxon>
        <taxon>Acholeplasmataceae</taxon>
        <taxon>Paracholeplasma</taxon>
    </lineage>
</organism>
<evidence type="ECO:0000256" key="4">
    <source>
        <dbReference type="ARBA" id="ARBA00022679"/>
    </source>
</evidence>
<evidence type="ECO:0000256" key="1">
    <source>
        <dbReference type="ARBA" id="ARBA00022490"/>
    </source>
</evidence>
<dbReference type="Pfam" id="PF00590">
    <property type="entry name" value="TP_methylase"/>
    <property type="match status" value="1"/>
</dbReference>
<reference evidence="9" key="1">
    <citation type="submission" date="2023-07" db="EMBL/GenBank/DDBJ databases">
        <title>Novel Mycoplasma species identified in domestic and wild animals.</title>
        <authorList>
            <person name="Volokhov D.V."/>
            <person name="Furtak V.A."/>
            <person name="Zagorodnyaya T.A."/>
        </authorList>
    </citation>
    <scope>NUCLEOTIDE SEQUENCE [LARGE SCALE GENOMIC DNA]</scope>
    <source>
        <strain evidence="9">92-19</strain>
    </source>
</reference>
<keyword evidence="2 6" id="KW-0698">rRNA processing</keyword>